<dbReference type="EMBL" id="BLXT01005153">
    <property type="protein sequence ID" value="GFO20189.1"/>
    <property type="molecule type" value="Genomic_DNA"/>
</dbReference>
<feature type="compositionally biased region" description="Polar residues" evidence="1">
    <location>
        <begin position="71"/>
        <end position="82"/>
    </location>
</feature>
<proteinExistence type="predicted"/>
<reference evidence="2 3" key="1">
    <citation type="journal article" date="2021" name="Elife">
        <title>Chloroplast acquisition without the gene transfer in kleptoplastic sea slugs, Plakobranchus ocellatus.</title>
        <authorList>
            <person name="Maeda T."/>
            <person name="Takahashi S."/>
            <person name="Yoshida T."/>
            <person name="Shimamura S."/>
            <person name="Takaki Y."/>
            <person name="Nagai Y."/>
            <person name="Toyoda A."/>
            <person name="Suzuki Y."/>
            <person name="Arimoto A."/>
            <person name="Ishii H."/>
            <person name="Satoh N."/>
            <person name="Nishiyama T."/>
            <person name="Hasebe M."/>
            <person name="Maruyama T."/>
            <person name="Minagawa J."/>
            <person name="Obokata J."/>
            <person name="Shigenobu S."/>
        </authorList>
    </citation>
    <scope>NUCLEOTIDE SEQUENCE [LARGE SCALE GENOMIC DNA]</scope>
</reference>
<evidence type="ECO:0000313" key="3">
    <source>
        <dbReference type="Proteomes" id="UP000735302"/>
    </source>
</evidence>
<sequence>MRFSLGLKNRMNWSVTTGHNLPEWNTLLRNYLATAATPYNRIPGEVMFNRPHPLPLQIPASSHRARPPSPQLATSASNAQGQSPWCKPLTVLKLLGNWICLSSDGQMWNALKLRRYLKLEAPLLHYHDTPVRRSQHQNRGVLPARYPDEL</sequence>
<evidence type="ECO:0000313" key="2">
    <source>
        <dbReference type="EMBL" id="GFO20189.1"/>
    </source>
</evidence>
<dbReference type="AlphaFoldDB" id="A0AAV4BPF2"/>
<dbReference type="Proteomes" id="UP000735302">
    <property type="component" value="Unassembled WGS sequence"/>
</dbReference>
<feature type="region of interest" description="Disordered" evidence="1">
    <location>
        <begin position="57"/>
        <end position="82"/>
    </location>
</feature>
<name>A0AAV4BPF2_9GAST</name>
<gene>
    <name evidence="2" type="ORF">PoB_004669400</name>
</gene>
<accession>A0AAV4BPF2</accession>
<protein>
    <submittedName>
        <fullName evidence="2">Uncharacterized protein</fullName>
    </submittedName>
</protein>
<evidence type="ECO:0000256" key="1">
    <source>
        <dbReference type="SAM" id="MobiDB-lite"/>
    </source>
</evidence>
<keyword evidence="3" id="KW-1185">Reference proteome</keyword>
<organism evidence="2 3">
    <name type="scientific">Plakobranchus ocellatus</name>
    <dbReference type="NCBI Taxonomy" id="259542"/>
    <lineage>
        <taxon>Eukaryota</taxon>
        <taxon>Metazoa</taxon>
        <taxon>Spiralia</taxon>
        <taxon>Lophotrochozoa</taxon>
        <taxon>Mollusca</taxon>
        <taxon>Gastropoda</taxon>
        <taxon>Heterobranchia</taxon>
        <taxon>Euthyneura</taxon>
        <taxon>Panpulmonata</taxon>
        <taxon>Sacoglossa</taxon>
        <taxon>Placobranchoidea</taxon>
        <taxon>Plakobranchidae</taxon>
        <taxon>Plakobranchus</taxon>
    </lineage>
</organism>
<feature type="region of interest" description="Disordered" evidence="1">
    <location>
        <begin position="130"/>
        <end position="150"/>
    </location>
</feature>
<comment type="caution">
    <text evidence="2">The sequence shown here is derived from an EMBL/GenBank/DDBJ whole genome shotgun (WGS) entry which is preliminary data.</text>
</comment>